<evidence type="ECO:0000313" key="1">
    <source>
        <dbReference type="EMBL" id="PNR97410.1"/>
    </source>
</evidence>
<organism evidence="1 2">
    <name type="scientific">Petrotoga olearia DSM 13574</name>
    <dbReference type="NCBI Taxonomy" id="1122955"/>
    <lineage>
        <taxon>Bacteria</taxon>
        <taxon>Thermotogati</taxon>
        <taxon>Thermotogota</taxon>
        <taxon>Thermotogae</taxon>
        <taxon>Petrotogales</taxon>
        <taxon>Petrotogaceae</taxon>
        <taxon>Petrotoga</taxon>
    </lineage>
</organism>
<dbReference type="EMBL" id="AZRL01000005">
    <property type="protein sequence ID" value="PNR97410.1"/>
    <property type="molecule type" value="Genomic_DNA"/>
</dbReference>
<gene>
    <name evidence="1" type="ORF">X929_03225</name>
</gene>
<protein>
    <recommendedName>
        <fullName evidence="3">DUF4139 domain-containing protein</fullName>
    </recommendedName>
</protein>
<evidence type="ECO:0000313" key="2">
    <source>
        <dbReference type="Proteomes" id="UP000236434"/>
    </source>
</evidence>
<proteinExistence type="predicted"/>
<comment type="caution">
    <text evidence="1">The sequence shown here is derived from an EMBL/GenBank/DDBJ whole genome shotgun (WGS) entry which is preliminary data.</text>
</comment>
<accession>A0A2K1P3Q5</accession>
<reference evidence="1 2" key="1">
    <citation type="submission" date="2013-12" db="EMBL/GenBank/DDBJ databases">
        <title>Comparative genomics of Petrotoga isolates.</title>
        <authorList>
            <person name="Nesbo C.L."/>
            <person name="Charchuk R."/>
            <person name="Chow K."/>
        </authorList>
    </citation>
    <scope>NUCLEOTIDE SEQUENCE [LARGE SCALE GENOMIC DNA]</scope>
    <source>
        <strain evidence="1 2">DSM 13574</strain>
    </source>
</reference>
<evidence type="ECO:0008006" key="3">
    <source>
        <dbReference type="Google" id="ProtNLM"/>
    </source>
</evidence>
<dbReference type="Proteomes" id="UP000236434">
    <property type="component" value="Unassembled WGS sequence"/>
</dbReference>
<name>A0A2K1P3Q5_9BACT</name>
<dbReference type="AlphaFoldDB" id="A0A2K1P3Q5"/>
<sequence length="435" mass="50664">MLERYLMIWLKNIAFNKKEMNLMKKMLVFFMLIICLSITVLSENYTFVFKDVQLFYTVSNDTSFLVPDGFDVLWVSGVDSWELQKVYQHFPFKIVSWEDYTQKFIEAIDEDVYKIVGTNEILFYNPQLSQWCVTDEKNKDKIQPSTQILLRNPKNSVIALRARGSWEVIYEMKSDGTFNKNVQIKGIPVGPTNLYLVNEYLNLSPIDYVESTKLLSGTRMASEGDFEMVAKEAILSQTYTMNLGKINFQNSLINYRISQNDILSYEDRNVINFSLYSNIPNYTKTRIIRHIENAKYNGLGIELPSGQIWIHEEFDKESFPIKLAYISDTPVGDMLKINLGESWDVQYKIEKMSDVEVKSQNSRIVDFLITVQNYSKDRQIVNLSMSSPNIEIDKMQIEGNYQNLKNNSEKGKIDINFVIIDEVKIRMTIKTVLKE</sequence>